<keyword evidence="6" id="KW-0732">Signal</keyword>
<evidence type="ECO:0000259" key="7">
    <source>
        <dbReference type="PROSITE" id="PS51760"/>
    </source>
</evidence>
<proteinExistence type="inferred from homology"/>
<dbReference type="PROSITE" id="PS51760">
    <property type="entry name" value="GH10_2"/>
    <property type="match status" value="1"/>
</dbReference>
<dbReference type="InterPro" id="IPR001000">
    <property type="entry name" value="GH10_dom"/>
</dbReference>
<dbReference type="KEGG" id="sus:Acid_2681"/>
<dbReference type="Pfam" id="PF00331">
    <property type="entry name" value="Glyco_hydro_10"/>
    <property type="match status" value="1"/>
</dbReference>
<dbReference type="SMR" id="Q024A6"/>
<dbReference type="InterPro" id="IPR017853">
    <property type="entry name" value="GH"/>
</dbReference>
<dbReference type="AlphaFoldDB" id="Q024A6"/>
<dbReference type="eggNOG" id="COG3693">
    <property type="taxonomic scope" value="Bacteria"/>
</dbReference>
<evidence type="ECO:0000256" key="6">
    <source>
        <dbReference type="SAM" id="SignalP"/>
    </source>
</evidence>
<dbReference type="InParanoid" id="Q024A6"/>
<reference evidence="8" key="1">
    <citation type="submission" date="2006-10" db="EMBL/GenBank/DDBJ databases">
        <title>Complete sequence of Solibacter usitatus Ellin6076.</title>
        <authorList>
            <consortium name="US DOE Joint Genome Institute"/>
            <person name="Copeland A."/>
            <person name="Lucas S."/>
            <person name="Lapidus A."/>
            <person name="Barry K."/>
            <person name="Detter J.C."/>
            <person name="Glavina del Rio T."/>
            <person name="Hammon N."/>
            <person name="Israni S."/>
            <person name="Dalin E."/>
            <person name="Tice H."/>
            <person name="Pitluck S."/>
            <person name="Thompson L.S."/>
            <person name="Brettin T."/>
            <person name="Bruce D."/>
            <person name="Han C."/>
            <person name="Tapia R."/>
            <person name="Gilna P."/>
            <person name="Schmutz J."/>
            <person name="Larimer F."/>
            <person name="Land M."/>
            <person name="Hauser L."/>
            <person name="Kyrpides N."/>
            <person name="Mikhailova N."/>
            <person name="Janssen P.H."/>
            <person name="Kuske C.R."/>
            <person name="Richardson P."/>
        </authorList>
    </citation>
    <scope>NUCLEOTIDE SEQUENCE</scope>
    <source>
        <strain evidence="8">Ellin6076</strain>
    </source>
</reference>
<comment type="catalytic activity">
    <reaction evidence="5">
        <text>Endohydrolysis of (1-&gt;4)-beta-D-xylosidic linkages in xylans.</text>
        <dbReference type="EC" id="3.2.1.8"/>
    </reaction>
</comment>
<feature type="signal peptide" evidence="6">
    <location>
        <begin position="1"/>
        <end position="17"/>
    </location>
</feature>
<evidence type="ECO:0000256" key="4">
    <source>
        <dbReference type="ARBA" id="ARBA00023326"/>
    </source>
</evidence>
<evidence type="ECO:0000256" key="3">
    <source>
        <dbReference type="ARBA" id="ARBA00023295"/>
    </source>
</evidence>
<evidence type="ECO:0000256" key="5">
    <source>
        <dbReference type="RuleBase" id="RU361174"/>
    </source>
</evidence>
<dbReference type="SUPFAM" id="SSF51445">
    <property type="entry name" value="(Trans)glycosidases"/>
    <property type="match status" value="1"/>
</dbReference>
<keyword evidence="1 5" id="KW-0378">Hydrolase</keyword>
<accession>Q024A6</accession>
<dbReference type="EMBL" id="CP000473">
    <property type="protein sequence ID" value="ABJ83670.1"/>
    <property type="molecule type" value="Genomic_DNA"/>
</dbReference>
<keyword evidence="4 5" id="KW-0624">Polysaccharide degradation</keyword>
<keyword evidence="2 5" id="KW-0119">Carbohydrate metabolism</keyword>
<dbReference type="HOGENOM" id="CLU_020161_6_1_0"/>
<dbReference type="Gene3D" id="3.20.20.80">
    <property type="entry name" value="Glycosidases"/>
    <property type="match status" value="1"/>
</dbReference>
<dbReference type="PANTHER" id="PTHR31490">
    <property type="entry name" value="GLYCOSYL HYDROLASE"/>
    <property type="match status" value="1"/>
</dbReference>
<dbReference type="EC" id="3.2.1.8" evidence="5"/>
<gene>
    <name evidence="8" type="ordered locus">Acid_2681</name>
</gene>
<feature type="domain" description="GH10" evidence="7">
    <location>
        <begin position="15"/>
        <end position="362"/>
    </location>
</feature>
<sequence length="365" mass="40908" precursor="true">MKFIVFSILLAALPANAQPTLKDAFQGIFRIGAAVNQSQFSEQDPRALPIIKAQFNTISPENVLKWESVHPRPDGYAFDAPDRYVAFGEKNGMFIIGHTLVWHSQTPRWVFQDDKGAPLDREALLKRMREHILTVVGRYKGRVGGWDVVNEALNEDGTLRKSPWMTIIGEDYLVKAFEYAHEADPKAELYYNDYSVERHAKREGAVVLIKKLQAAGIKVAAIGLQGHDKMDWPSLEDQDATIAAFEKLGIKVNITEFDIDVLPPASQQRTADVSLSVEARAALNPYKDGLPDSVQQALAQRYAGLFGIFLKHRAAMSRITFWGVTDADSWLNNWPVRGRTSYPLLFDRTGKPKPAFDAVIRTVAK</sequence>
<evidence type="ECO:0000313" key="8">
    <source>
        <dbReference type="EMBL" id="ABJ83670.1"/>
    </source>
</evidence>
<comment type="similarity">
    <text evidence="5">Belongs to the glycosyl hydrolase 10 (cellulase F) family.</text>
</comment>
<dbReference type="InterPro" id="IPR044846">
    <property type="entry name" value="GH10"/>
</dbReference>
<dbReference type="PANTHER" id="PTHR31490:SF90">
    <property type="entry name" value="ENDO-1,4-BETA-XYLANASE A"/>
    <property type="match status" value="1"/>
</dbReference>
<dbReference type="GO" id="GO:0045493">
    <property type="term" value="P:xylan catabolic process"/>
    <property type="evidence" value="ECO:0007669"/>
    <property type="project" value="UniProtKB-KW"/>
</dbReference>
<name>Q024A6_SOLUE</name>
<protein>
    <recommendedName>
        <fullName evidence="5">Beta-xylanase</fullName>
        <ecNumber evidence="5">3.2.1.8</ecNumber>
    </recommendedName>
</protein>
<evidence type="ECO:0000256" key="1">
    <source>
        <dbReference type="ARBA" id="ARBA00022801"/>
    </source>
</evidence>
<dbReference type="SMART" id="SM00633">
    <property type="entry name" value="Glyco_10"/>
    <property type="match status" value="1"/>
</dbReference>
<dbReference type="CAZy" id="GH10">
    <property type="family name" value="Glycoside Hydrolase Family 10"/>
</dbReference>
<evidence type="ECO:0000256" key="2">
    <source>
        <dbReference type="ARBA" id="ARBA00023277"/>
    </source>
</evidence>
<dbReference type="OrthoDB" id="9809277at2"/>
<dbReference type="STRING" id="234267.Acid_2681"/>
<dbReference type="PRINTS" id="PR00134">
    <property type="entry name" value="GLHYDRLASE10"/>
</dbReference>
<keyword evidence="8" id="KW-0858">Xylan degradation</keyword>
<keyword evidence="3 5" id="KW-0326">Glycosidase</keyword>
<organism evidence="8">
    <name type="scientific">Solibacter usitatus (strain Ellin6076)</name>
    <dbReference type="NCBI Taxonomy" id="234267"/>
    <lineage>
        <taxon>Bacteria</taxon>
        <taxon>Pseudomonadati</taxon>
        <taxon>Acidobacteriota</taxon>
        <taxon>Terriglobia</taxon>
        <taxon>Bryobacterales</taxon>
        <taxon>Solibacteraceae</taxon>
        <taxon>Candidatus Solibacter</taxon>
    </lineage>
</organism>
<feature type="chain" id="PRO_5004163653" description="Beta-xylanase" evidence="6">
    <location>
        <begin position="18"/>
        <end position="365"/>
    </location>
</feature>
<dbReference type="GO" id="GO:0031176">
    <property type="term" value="F:endo-1,4-beta-xylanase activity"/>
    <property type="evidence" value="ECO:0007669"/>
    <property type="project" value="UniProtKB-EC"/>
</dbReference>